<evidence type="ECO:0000256" key="1">
    <source>
        <dbReference type="ARBA" id="ARBA00023015"/>
    </source>
</evidence>
<dbReference type="Pfam" id="PF01047">
    <property type="entry name" value="MarR"/>
    <property type="match status" value="1"/>
</dbReference>
<evidence type="ECO:0000259" key="4">
    <source>
        <dbReference type="PROSITE" id="PS50995"/>
    </source>
</evidence>
<evidence type="ECO:0000256" key="3">
    <source>
        <dbReference type="ARBA" id="ARBA00023163"/>
    </source>
</evidence>
<dbReference type="InterPro" id="IPR039422">
    <property type="entry name" value="MarR/SlyA-like"/>
</dbReference>
<keyword evidence="6" id="KW-1185">Reference proteome</keyword>
<dbReference type="OrthoDB" id="1120589at2"/>
<dbReference type="PROSITE" id="PS50995">
    <property type="entry name" value="HTH_MARR_2"/>
    <property type="match status" value="1"/>
</dbReference>
<keyword evidence="3" id="KW-0804">Transcription</keyword>
<dbReference type="SMART" id="SM00347">
    <property type="entry name" value="HTH_MARR"/>
    <property type="match status" value="1"/>
</dbReference>
<dbReference type="GO" id="GO:0006950">
    <property type="term" value="P:response to stress"/>
    <property type="evidence" value="ECO:0007669"/>
    <property type="project" value="TreeGrafter"/>
</dbReference>
<dbReference type="PRINTS" id="PR00598">
    <property type="entry name" value="HTHMARR"/>
</dbReference>
<sequence length="159" mass="17850">MNFIDILIRLRKIVRSVNLESKRVEKEQGVSIPQLLCLQFLAEQEDFKTNAAKLKAFLNLNASTISGILRRLEKKGFIAKLPKASDKRVTLISLTASGMDLLKSAPITFQQKLSEKLQALPPEKLQTIIEGIDLLTQIMEVEELDASPIITAEEFSNEK</sequence>
<name>A0A4Y8ASV1_9FLAO</name>
<evidence type="ECO:0000313" key="6">
    <source>
        <dbReference type="Proteomes" id="UP000298517"/>
    </source>
</evidence>
<dbReference type="EMBL" id="SNQI01000002">
    <property type="protein sequence ID" value="TEW74959.1"/>
    <property type="molecule type" value="Genomic_DNA"/>
</dbReference>
<keyword evidence="2" id="KW-0238">DNA-binding</keyword>
<organism evidence="5 6">
    <name type="scientific">Gramella jeungdoensis</name>
    <dbReference type="NCBI Taxonomy" id="708091"/>
    <lineage>
        <taxon>Bacteria</taxon>
        <taxon>Pseudomonadati</taxon>
        <taxon>Bacteroidota</taxon>
        <taxon>Flavobacteriia</taxon>
        <taxon>Flavobacteriales</taxon>
        <taxon>Flavobacteriaceae</taxon>
        <taxon>Christiangramia</taxon>
    </lineage>
</organism>
<comment type="caution">
    <text evidence="5">The sequence shown here is derived from an EMBL/GenBank/DDBJ whole genome shotgun (WGS) entry which is preliminary data.</text>
</comment>
<evidence type="ECO:0000256" key="2">
    <source>
        <dbReference type="ARBA" id="ARBA00023125"/>
    </source>
</evidence>
<dbReference type="InterPro" id="IPR000835">
    <property type="entry name" value="HTH_MarR-typ"/>
</dbReference>
<dbReference type="PANTHER" id="PTHR33164:SF89">
    <property type="entry name" value="MARR FAMILY REGULATORY PROTEIN"/>
    <property type="match status" value="1"/>
</dbReference>
<protein>
    <submittedName>
        <fullName evidence="5">MarR family transcriptional regulator</fullName>
    </submittedName>
</protein>
<dbReference type="InterPro" id="IPR036388">
    <property type="entry name" value="WH-like_DNA-bd_sf"/>
</dbReference>
<proteinExistence type="predicted"/>
<dbReference type="SUPFAM" id="SSF46785">
    <property type="entry name" value="Winged helix' DNA-binding domain"/>
    <property type="match status" value="1"/>
</dbReference>
<accession>A0A4Y8ASV1</accession>
<feature type="domain" description="HTH marR-type" evidence="4">
    <location>
        <begin position="3"/>
        <end position="137"/>
    </location>
</feature>
<dbReference type="PANTHER" id="PTHR33164">
    <property type="entry name" value="TRANSCRIPTIONAL REGULATOR, MARR FAMILY"/>
    <property type="match status" value="1"/>
</dbReference>
<dbReference type="AlphaFoldDB" id="A0A4Y8ASV1"/>
<dbReference type="PROSITE" id="PS01117">
    <property type="entry name" value="HTH_MARR_1"/>
    <property type="match status" value="1"/>
</dbReference>
<keyword evidence="1" id="KW-0805">Transcription regulation</keyword>
<dbReference type="Gene3D" id="1.10.10.10">
    <property type="entry name" value="Winged helix-like DNA-binding domain superfamily/Winged helix DNA-binding domain"/>
    <property type="match status" value="1"/>
</dbReference>
<evidence type="ECO:0000313" key="5">
    <source>
        <dbReference type="EMBL" id="TEW74959.1"/>
    </source>
</evidence>
<dbReference type="InterPro" id="IPR023187">
    <property type="entry name" value="Tscrpt_reg_MarR-type_CS"/>
</dbReference>
<dbReference type="Proteomes" id="UP000298517">
    <property type="component" value="Unassembled WGS sequence"/>
</dbReference>
<reference evidence="5 6" key="1">
    <citation type="journal article" date="2011" name="J. Microbiol.">
        <title>Gramella jeungdoensis sp. nov., isolated from a solar saltern in Korea.</title>
        <authorList>
            <person name="Joung Y."/>
            <person name="Kim H."/>
            <person name="Jang T."/>
            <person name="Ahn T.S."/>
            <person name="Joh K."/>
        </authorList>
    </citation>
    <scope>NUCLEOTIDE SEQUENCE [LARGE SCALE GENOMIC DNA]</scope>
    <source>
        <strain evidence="5 6">KCTC 23123</strain>
    </source>
</reference>
<gene>
    <name evidence="5" type="ORF">E2488_05390</name>
</gene>
<dbReference type="GO" id="GO:0003677">
    <property type="term" value="F:DNA binding"/>
    <property type="evidence" value="ECO:0007669"/>
    <property type="project" value="UniProtKB-KW"/>
</dbReference>
<dbReference type="RefSeq" id="WP_134247329.1">
    <property type="nucleotide sequence ID" value="NZ_SNQI01000002.1"/>
</dbReference>
<dbReference type="InterPro" id="IPR036390">
    <property type="entry name" value="WH_DNA-bd_sf"/>
</dbReference>
<dbReference type="GO" id="GO:0003700">
    <property type="term" value="F:DNA-binding transcription factor activity"/>
    <property type="evidence" value="ECO:0007669"/>
    <property type="project" value="InterPro"/>
</dbReference>